<organism evidence="1 2">
    <name type="scientific">Xenopus laevis</name>
    <name type="common">African clawed frog</name>
    <dbReference type="NCBI Taxonomy" id="8355"/>
    <lineage>
        <taxon>Eukaryota</taxon>
        <taxon>Metazoa</taxon>
        <taxon>Chordata</taxon>
        <taxon>Craniata</taxon>
        <taxon>Vertebrata</taxon>
        <taxon>Euteleostomi</taxon>
        <taxon>Amphibia</taxon>
        <taxon>Batrachia</taxon>
        <taxon>Anura</taxon>
        <taxon>Pipoidea</taxon>
        <taxon>Pipidae</taxon>
        <taxon>Xenopodinae</taxon>
        <taxon>Xenopus</taxon>
        <taxon>Xenopus</taxon>
    </lineage>
</organism>
<name>A0A974C5E2_XENLA</name>
<proteinExistence type="predicted"/>
<gene>
    <name evidence="1" type="ORF">XELAEV_18042513mg</name>
</gene>
<dbReference type="AlphaFoldDB" id="A0A974C5E2"/>
<reference evidence="2" key="1">
    <citation type="journal article" date="2016" name="Nature">
        <title>Genome evolution in the allotetraploid frog Xenopus laevis.</title>
        <authorList>
            <person name="Session A.M."/>
            <person name="Uno Y."/>
            <person name="Kwon T."/>
            <person name="Chapman J.A."/>
            <person name="Toyoda A."/>
            <person name="Takahashi S."/>
            <person name="Fukui A."/>
            <person name="Hikosaka A."/>
            <person name="Suzuki A."/>
            <person name="Kondo M."/>
            <person name="van Heeringen S.J."/>
            <person name="Quigley I."/>
            <person name="Heinz S."/>
            <person name="Ogino H."/>
            <person name="Ochi H."/>
            <person name="Hellsten U."/>
            <person name="Lyons J.B."/>
            <person name="Simakov O."/>
            <person name="Putnam N."/>
            <person name="Stites J."/>
            <person name="Kuroki Y."/>
            <person name="Tanaka T."/>
            <person name="Michiue T."/>
            <person name="Watanabe M."/>
            <person name="Bogdanovic O."/>
            <person name="Lister R."/>
            <person name="Georgiou G."/>
            <person name="Paranjpe S.S."/>
            <person name="van Kruijsbergen I."/>
            <person name="Shu S."/>
            <person name="Carlson J."/>
            <person name="Kinoshita T."/>
            <person name="Ohta Y."/>
            <person name="Mawaribuchi S."/>
            <person name="Jenkins J."/>
            <person name="Grimwood J."/>
            <person name="Schmutz J."/>
            <person name="Mitros T."/>
            <person name="Mozaffari S.V."/>
            <person name="Suzuki Y."/>
            <person name="Haramoto Y."/>
            <person name="Yamamoto T.S."/>
            <person name="Takagi C."/>
            <person name="Heald R."/>
            <person name="Miller K."/>
            <person name="Haudenschild C."/>
            <person name="Kitzman J."/>
            <person name="Nakayama T."/>
            <person name="Izutsu Y."/>
            <person name="Robert J."/>
            <person name="Fortriede J."/>
            <person name="Burns K."/>
            <person name="Lotay V."/>
            <person name="Karimi K."/>
            <person name="Yasuoka Y."/>
            <person name="Dichmann D.S."/>
            <person name="Flajnik M.F."/>
            <person name="Houston D.W."/>
            <person name="Shendure J."/>
            <person name="DuPasquier L."/>
            <person name="Vize P.D."/>
            <person name="Zorn A.M."/>
            <person name="Ito M."/>
            <person name="Marcotte E.M."/>
            <person name="Wallingford J.B."/>
            <person name="Ito Y."/>
            <person name="Asashima M."/>
            <person name="Ueno N."/>
            <person name="Matsuda Y."/>
            <person name="Veenstra G.J."/>
            <person name="Fujiyama A."/>
            <person name="Harland R.M."/>
            <person name="Taira M."/>
            <person name="Rokhsar D.S."/>
        </authorList>
    </citation>
    <scope>NUCLEOTIDE SEQUENCE [LARGE SCALE GENOMIC DNA]</scope>
    <source>
        <strain evidence="2">J</strain>
    </source>
</reference>
<dbReference type="Proteomes" id="UP000694892">
    <property type="component" value="Chromosome 8S"/>
</dbReference>
<dbReference type="EMBL" id="CM004481">
    <property type="protein sequence ID" value="OCT66255.1"/>
    <property type="molecule type" value="Genomic_DNA"/>
</dbReference>
<protein>
    <submittedName>
        <fullName evidence="1">Uncharacterized protein</fullName>
    </submittedName>
</protein>
<evidence type="ECO:0000313" key="1">
    <source>
        <dbReference type="EMBL" id="OCT66255.1"/>
    </source>
</evidence>
<evidence type="ECO:0000313" key="2">
    <source>
        <dbReference type="Proteomes" id="UP000694892"/>
    </source>
</evidence>
<sequence length="99" mass="10842">MFKLLINESLMGPPVPPGPPCSRRVCFLCSYAPALYTSSLAPMLTSISSPASMDQILHNAFVMLALYGVYLLIRSPYSTGKSPKKMELLRSLRLMSSGE</sequence>
<accession>A0A974C5E2</accession>